<dbReference type="InterPro" id="IPR016036">
    <property type="entry name" value="Malonyl_transacylase_ACP-bd"/>
</dbReference>
<comment type="caution">
    <text evidence="10">The sequence shown here is derived from an EMBL/GenBank/DDBJ whole genome shotgun (WGS) entry which is preliminary data.</text>
</comment>
<keyword evidence="8" id="KW-0511">Multifunctional enzyme</keyword>
<evidence type="ECO:0000256" key="3">
    <source>
        <dbReference type="ARBA" id="ARBA00022832"/>
    </source>
</evidence>
<protein>
    <recommendedName>
        <fullName evidence="9">Malonyl-CoA:ACP transacylase (MAT) domain-containing protein</fullName>
    </recommendedName>
</protein>
<evidence type="ECO:0000256" key="4">
    <source>
        <dbReference type="ARBA" id="ARBA00022857"/>
    </source>
</evidence>
<feature type="domain" description="Malonyl-CoA:ACP transacylase (MAT)" evidence="9">
    <location>
        <begin position="1"/>
        <end position="126"/>
    </location>
</feature>
<keyword evidence="4" id="KW-0521">NADP</keyword>
<dbReference type="Gene3D" id="3.40.366.10">
    <property type="entry name" value="Malonyl-Coenzyme A Acyl Carrier Protein, domain 2"/>
    <property type="match status" value="1"/>
</dbReference>
<sequence>MLRAVGIQPDGFVGHSTGEIGCAYVDGALTAEQAMLCAYWARTLHRGGLTREQAEARCRDGVEIACYNAHDSVTLSGPVDAVAHLVEELRVENVFAKEVDSLDVPFHSSHVRDVGAPLTDALRKVR</sequence>
<dbReference type="AlphaFoldDB" id="A0A9J6GWK5"/>
<gene>
    <name evidence="10" type="ORF">HPB48_023481</name>
</gene>
<evidence type="ECO:0000313" key="11">
    <source>
        <dbReference type="Proteomes" id="UP000821853"/>
    </source>
</evidence>
<dbReference type="SMART" id="SM00827">
    <property type="entry name" value="PKS_AT"/>
    <property type="match status" value="1"/>
</dbReference>
<dbReference type="InterPro" id="IPR001227">
    <property type="entry name" value="Ac_transferase_dom_sf"/>
</dbReference>
<dbReference type="InterPro" id="IPR014043">
    <property type="entry name" value="Acyl_transferase_dom"/>
</dbReference>
<evidence type="ECO:0000256" key="5">
    <source>
        <dbReference type="ARBA" id="ARBA00023002"/>
    </source>
</evidence>
<keyword evidence="6" id="KW-0443">Lipid metabolism</keyword>
<dbReference type="SUPFAM" id="SSF52151">
    <property type="entry name" value="FabD/lysophospholipase-like"/>
    <property type="match status" value="1"/>
</dbReference>
<dbReference type="EMBL" id="JABSTR010000525">
    <property type="protein sequence ID" value="KAH9382863.1"/>
    <property type="molecule type" value="Genomic_DNA"/>
</dbReference>
<evidence type="ECO:0000256" key="2">
    <source>
        <dbReference type="ARBA" id="ARBA00022516"/>
    </source>
</evidence>
<keyword evidence="2" id="KW-0444">Lipid biosynthesis</keyword>
<dbReference type="Pfam" id="PF00698">
    <property type="entry name" value="Acyl_transf_1"/>
    <property type="match status" value="1"/>
</dbReference>
<dbReference type="OrthoDB" id="6505209at2759"/>
<keyword evidence="3" id="KW-0276">Fatty acid metabolism</keyword>
<dbReference type="InterPro" id="IPR016035">
    <property type="entry name" value="Acyl_Trfase/lysoPLipase"/>
</dbReference>
<dbReference type="PANTHER" id="PTHR43775:SF7">
    <property type="entry name" value="FATTY ACID SYNTHASE"/>
    <property type="match status" value="1"/>
</dbReference>
<dbReference type="GO" id="GO:0004312">
    <property type="term" value="F:fatty acid synthase activity"/>
    <property type="evidence" value="ECO:0007669"/>
    <property type="project" value="TreeGrafter"/>
</dbReference>
<evidence type="ECO:0000313" key="10">
    <source>
        <dbReference type="EMBL" id="KAH9382863.1"/>
    </source>
</evidence>
<proteinExistence type="predicted"/>
<name>A0A9J6GWK5_HAELO</name>
<keyword evidence="11" id="KW-1185">Reference proteome</keyword>
<dbReference type="GO" id="GO:0016491">
    <property type="term" value="F:oxidoreductase activity"/>
    <property type="evidence" value="ECO:0007669"/>
    <property type="project" value="UniProtKB-KW"/>
</dbReference>
<keyword evidence="1" id="KW-0596">Phosphopantetheine</keyword>
<dbReference type="PANTHER" id="PTHR43775">
    <property type="entry name" value="FATTY ACID SYNTHASE"/>
    <property type="match status" value="1"/>
</dbReference>
<dbReference type="Proteomes" id="UP000821853">
    <property type="component" value="Unassembled WGS sequence"/>
</dbReference>
<dbReference type="VEuPathDB" id="VectorBase:HLOH_058289"/>
<dbReference type="GO" id="GO:0006633">
    <property type="term" value="P:fatty acid biosynthetic process"/>
    <property type="evidence" value="ECO:0007669"/>
    <property type="project" value="UniProtKB-KW"/>
</dbReference>
<dbReference type="SUPFAM" id="SSF55048">
    <property type="entry name" value="Probable ACP-binding domain of malonyl-CoA ACP transacylase"/>
    <property type="match status" value="1"/>
</dbReference>
<evidence type="ECO:0000256" key="8">
    <source>
        <dbReference type="ARBA" id="ARBA00023268"/>
    </source>
</evidence>
<keyword evidence="7" id="KW-0275">Fatty acid biosynthesis</keyword>
<evidence type="ECO:0000259" key="9">
    <source>
        <dbReference type="SMART" id="SM00827"/>
    </source>
</evidence>
<evidence type="ECO:0000256" key="6">
    <source>
        <dbReference type="ARBA" id="ARBA00023098"/>
    </source>
</evidence>
<dbReference type="InterPro" id="IPR050091">
    <property type="entry name" value="PKS_NRPS_Biosynth_Enz"/>
</dbReference>
<dbReference type="OMA" id="CAYWART"/>
<organism evidence="10 11">
    <name type="scientific">Haemaphysalis longicornis</name>
    <name type="common">Bush tick</name>
    <dbReference type="NCBI Taxonomy" id="44386"/>
    <lineage>
        <taxon>Eukaryota</taxon>
        <taxon>Metazoa</taxon>
        <taxon>Ecdysozoa</taxon>
        <taxon>Arthropoda</taxon>
        <taxon>Chelicerata</taxon>
        <taxon>Arachnida</taxon>
        <taxon>Acari</taxon>
        <taxon>Parasitiformes</taxon>
        <taxon>Ixodida</taxon>
        <taxon>Ixodoidea</taxon>
        <taxon>Ixodidae</taxon>
        <taxon>Haemaphysalinae</taxon>
        <taxon>Haemaphysalis</taxon>
    </lineage>
</organism>
<accession>A0A9J6GWK5</accession>
<evidence type="ECO:0000256" key="7">
    <source>
        <dbReference type="ARBA" id="ARBA00023160"/>
    </source>
</evidence>
<reference evidence="10 11" key="1">
    <citation type="journal article" date="2020" name="Cell">
        <title>Large-Scale Comparative Analyses of Tick Genomes Elucidate Their Genetic Diversity and Vector Capacities.</title>
        <authorList>
            <consortium name="Tick Genome and Microbiome Consortium (TIGMIC)"/>
            <person name="Jia N."/>
            <person name="Wang J."/>
            <person name="Shi W."/>
            <person name="Du L."/>
            <person name="Sun Y."/>
            <person name="Zhan W."/>
            <person name="Jiang J.F."/>
            <person name="Wang Q."/>
            <person name="Zhang B."/>
            <person name="Ji P."/>
            <person name="Bell-Sakyi L."/>
            <person name="Cui X.M."/>
            <person name="Yuan T.T."/>
            <person name="Jiang B.G."/>
            <person name="Yang W.F."/>
            <person name="Lam T.T."/>
            <person name="Chang Q.C."/>
            <person name="Ding S.J."/>
            <person name="Wang X.J."/>
            <person name="Zhu J.G."/>
            <person name="Ruan X.D."/>
            <person name="Zhao L."/>
            <person name="Wei J.T."/>
            <person name="Ye R.Z."/>
            <person name="Que T.C."/>
            <person name="Du C.H."/>
            <person name="Zhou Y.H."/>
            <person name="Cheng J.X."/>
            <person name="Dai P.F."/>
            <person name="Guo W.B."/>
            <person name="Han X.H."/>
            <person name="Huang E.J."/>
            <person name="Li L.F."/>
            <person name="Wei W."/>
            <person name="Gao Y.C."/>
            <person name="Liu J.Z."/>
            <person name="Shao H.Z."/>
            <person name="Wang X."/>
            <person name="Wang C.C."/>
            <person name="Yang T.C."/>
            <person name="Huo Q.B."/>
            <person name="Li W."/>
            <person name="Chen H.Y."/>
            <person name="Chen S.E."/>
            <person name="Zhou L.G."/>
            <person name="Ni X.B."/>
            <person name="Tian J.H."/>
            <person name="Sheng Y."/>
            <person name="Liu T."/>
            <person name="Pan Y.S."/>
            <person name="Xia L.Y."/>
            <person name="Li J."/>
            <person name="Zhao F."/>
            <person name="Cao W.C."/>
        </authorList>
    </citation>
    <scope>NUCLEOTIDE SEQUENCE [LARGE SCALE GENOMIC DNA]</scope>
    <source>
        <strain evidence="10">HaeL-2018</strain>
    </source>
</reference>
<evidence type="ECO:0000256" key="1">
    <source>
        <dbReference type="ARBA" id="ARBA00022450"/>
    </source>
</evidence>
<keyword evidence="5" id="KW-0560">Oxidoreductase</keyword>